<organism evidence="1 2">
    <name type="scientific">Ketobacter alkanivorans</name>
    <dbReference type="NCBI Taxonomy" id="1917421"/>
    <lineage>
        <taxon>Bacteria</taxon>
        <taxon>Pseudomonadati</taxon>
        <taxon>Pseudomonadota</taxon>
        <taxon>Gammaproteobacteria</taxon>
        <taxon>Pseudomonadales</taxon>
        <taxon>Ketobacteraceae</taxon>
        <taxon>Ketobacter</taxon>
    </lineage>
</organism>
<evidence type="ECO:0008006" key="3">
    <source>
        <dbReference type="Google" id="ProtNLM"/>
    </source>
</evidence>
<keyword evidence="2" id="KW-1185">Reference proteome</keyword>
<gene>
    <name evidence="1" type="ORF">Kalk_10105</name>
</gene>
<dbReference type="RefSeq" id="WP_101894132.1">
    <property type="nucleotide sequence ID" value="NZ_CP022684.1"/>
</dbReference>
<proteinExistence type="predicted"/>
<accession>A0A2K9LK61</accession>
<dbReference type="OrthoDB" id="6398409at2"/>
<dbReference type="KEGG" id="kak:Kalk_10105"/>
<name>A0A2K9LK61_9GAMM</name>
<evidence type="ECO:0000313" key="2">
    <source>
        <dbReference type="Proteomes" id="UP000235116"/>
    </source>
</evidence>
<evidence type="ECO:0000313" key="1">
    <source>
        <dbReference type="EMBL" id="AUM12749.1"/>
    </source>
</evidence>
<dbReference type="EMBL" id="CP022684">
    <property type="protein sequence ID" value="AUM12749.1"/>
    <property type="molecule type" value="Genomic_DNA"/>
</dbReference>
<dbReference type="Proteomes" id="UP000235116">
    <property type="component" value="Chromosome"/>
</dbReference>
<sequence>MHPTNEPALDRRSFLKLGVVGSSVLASAGIIGSLQGCSSHTVENDTHTGTITLSFLREKDAIILSAVAPAVLKGNFPTDPAARQTALDQLLVDIDDFILHTTAQTQKQVHELFDLLYLAPFRVMVAGLWPSWQEANDKDVTEFLEGWQTSRFNMLRQGYVLLTQLPSLMYYDQPANWTDDIYPGPPQHIPS</sequence>
<dbReference type="AlphaFoldDB" id="A0A2K9LK61"/>
<protein>
    <recommendedName>
        <fullName evidence="3">Twin-arginine translocation pathway signal protein</fullName>
    </recommendedName>
</protein>
<reference evidence="2" key="1">
    <citation type="submission" date="2017-08" db="EMBL/GenBank/DDBJ databases">
        <title>Direct submision.</title>
        <authorList>
            <person name="Kim S.-J."/>
            <person name="Rhee S.-K."/>
        </authorList>
    </citation>
    <scope>NUCLEOTIDE SEQUENCE [LARGE SCALE GENOMIC DNA]</scope>
    <source>
        <strain evidence="2">GI5</strain>
    </source>
</reference>